<comment type="caution">
    <text evidence="2">The sequence shown here is derived from an EMBL/GenBank/DDBJ whole genome shotgun (WGS) entry which is preliminary data.</text>
</comment>
<gene>
    <name evidence="2" type="primary">jg15031</name>
    <name evidence="2" type="ORF">PAEG_LOCUS7694</name>
</gene>
<keyword evidence="3" id="KW-1185">Reference proteome</keyword>
<dbReference type="AlphaFoldDB" id="A0A8S4QYD6"/>
<evidence type="ECO:0000313" key="2">
    <source>
        <dbReference type="EMBL" id="CAH2227165.1"/>
    </source>
</evidence>
<dbReference type="EMBL" id="CAKXAJ010022583">
    <property type="protein sequence ID" value="CAH2227165.1"/>
    <property type="molecule type" value="Genomic_DNA"/>
</dbReference>
<proteinExistence type="predicted"/>
<feature type="region of interest" description="Disordered" evidence="1">
    <location>
        <begin position="30"/>
        <end position="143"/>
    </location>
</feature>
<evidence type="ECO:0000256" key="1">
    <source>
        <dbReference type="SAM" id="MobiDB-lite"/>
    </source>
</evidence>
<evidence type="ECO:0000313" key="3">
    <source>
        <dbReference type="Proteomes" id="UP000838756"/>
    </source>
</evidence>
<name>A0A8S4QYD6_9NEOP</name>
<feature type="compositionally biased region" description="Basic and acidic residues" evidence="1">
    <location>
        <begin position="132"/>
        <end position="143"/>
    </location>
</feature>
<organism evidence="2 3">
    <name type="scientific">Pararge aegeria aegeria</name>
    <dbReference type="NCBI Taxonomy" id="348720"/>
    <lineage>
        <taxon>Eukaryota</taxon>
        <taxon>Metazoa</taxon>
        <taxon>Ecdysozoa</taxon>
        <taxon>Arthropoda</taxon>
        <taxon>Hexapoda</taxon>
        <taxon>Insecta</taxon>
        <taxon>Pterygota</taxon>
        <taxon>Neoptera</taxon>
        <taxon>Endopterygota</taxon>
        <taxon>Lepidoptera</taxon>
        <taxon>Glossata</taxon>
        <taxon>Ditrysia</taxon>
        <taxon>Papilionoidea</taxon>
        <taxon>Nymphalidae</taxon>
        <taxon>Satyrinae</taxon>
        <taxon>Satyrini</taxon>
        <taxon>Parargina</taxon>
        <taxon>Pararge</taxon>
    </lineage>
</organism>
<sequence length="143" mass="15663">MHLCEQPAGPTAGHQRGVWMQSKTPYDVCRLSPAPHVEQEPSQSGCGSDESGRKQLKVPSKIPPAVQGPGGTGARRRQSKLMFHYTGPRTEPCGTPLSTFRRSRSPSPILEVRLKQPPEASSLHTCYLDGTGGRKEESQRRDC</sequence>
<protein>
    <submittedName>
        <fullName evidence="2">Jg15031 protein</fullName>
    </submittedName>
</protein>
<reference evidence="2" key="1">
    <citation type="submission" date="2022-03" db="EMBL/GenBank/DDBJ databases">
        <authorList>
            <person name="Lindestad O."/>
        </authorList>
    </citation>
    <scope>NUCLEOTIDE SEQUENCE</scope>
</reference>
<dbReference type="Proteomes" id="UP000838756">
    <property type="component" value="Unassembled WGS sequence"/>
</dbReference>
<accession>A0A8S4QYD6</accession>